<dbReference type="AlphaFoldDB" id="A0A1B7N9W0"/>
<protein>
    <recommendedName>
        <fullName evidence="11">Cytochrome P450</fullName>
    </recommendedName>
</protein>
<keyword evidence="7" id="KW-0503">Monooxygenase</keyword>
<name>A0A1B7N9W0_9AGAM</name>
<keyword evidence="10" id="KW-1185">Reference proteome</keyword>
<evidence type="ECO:0000256" key="5">
    <source>
        <dbReference type="ARBA" id="ARBA00023002"/>
    </source>
</evidence>
<dbReference type="OrthoDB" id="2789670at2759"/>
<evidence type="ECO:0000256" key="8">
    <source>
        <dbReference type="SAM" id="SignalP"/>
    </source>
</evidence>
<feature type="non-terminal residue" evidence="9">
    <location>
        <position position="1"/>
    </location>
</feature>
<dbReference type="Gene3D" id="1.10.630.10">
    <property type="entry name" value="Cytochrome P450"/>
    <property type="match status" value="1"/>
</dbReference>
<evidence type="ECO:0000256" key="2">
    <source>
        <dbReference type="ARBA" id="ARBA00010617"/>
    </source>
</evidence>
<dbReference type="Pfam" id="PF00067">
    <property type="entry name" value="p450"/>
    <property type="match status" value="1"/>
</dbReference>
<evidence type="ECO:0000313" key="10">
    <source>
        <dbReference type="Proteomes" id="UP000092154"/>
    </source>
</evidence>
<feature type="non-terminal residue" evidence="9">
    <location>
        <position position="53"/>
    </location>
</feature>
<reference evidence="9 10" key="1">
    <citation type="submission" date="2016-06" db="EMBL/GenBank/DDBJ databases">
        <title>Comparative genomics of the ectomycorrhizal sister species Rhizopogon vinicolor and Rhizopogon vesiculosus (Basidiomycota: Boletales) reveals a divergence of the mating type B locus.</title>
        <authorList>
            <consortium name="DOE Joint Genome Institute"/>
            <person name="Mujic A.B."/>
            <person name="Kuo A."/>
            <person name="Tritt A."/>
            <person name="Lipzen A."/>
            <person name="Chen C."/>
            <person name="Johnson J."/>
            <person name="Sharma A."/>
            <person name="Barry K."/>
            <person name="Grigoriev I.V."/>
            <person name="Spatafora J.W."/>
        </authorList>
    </citation>
    <scope>NUCLEOTIDE SEQUENCE [LARGE SCALE GENOMIC DNA]</scope>
    <source>
        <strain evidence="9 10">AM-OR11-026</strain>
    </source>
</reference>
<proteinExistence type="inferred from homology"/>
<evidence type="ECO:0000256" key="6">
    <source>
        <dbReference type="ARBA" id="ARBA00023004"/>
    </source>
</evidence>
<dbReference type="GO" id="GO:0005506">
    <property type="term" value="F:iron ion binding"/>
    <property type="evidence" value="ECO:0007669"/>
    <property type="project" value="InterPro"/>
</dbReference>
<keyword evidence="3" id="KW-0349">Heme</keyword>
<evidence type="ECO:0000256" key="3">
    <source>
        <dbReference type="ARBA" id="ARBA00022617"/>
    </source>
</evidence>
<dbReference type="SUPFAM" id="SSF48264">
    <property type="entry name" value="Cytochrome P450"/>
    <property type="match status" value="1"/>
</dbReference>
<comment type="cofactor">
    <cofactor evidence="1">
        <name>heme</name>
        <dbReference type="ChEBI" id="CHEBI:30413"/>
    </cofactor>
</comment>
<dbReference type="GO" id="GO:0016705">
    <property type="term" value="F:oxidoreductase activity, acting on paired donors, with incorporation or reduction of molecular oxygen"/>
    <property type="evidence" value="ECO:0007669"/>
    <property type="project" value="InterPro"/>
</dbReference>
<keyword evidence="4" id="KW-0479">Metal-binding</keyword>
<feature type="signal peptide" evidence="8">
    <location>
        <begin position="1"/>
        <end position="20"/>
    </location>
</feature>
<dbReference type="InParanoid" id="A0A1B7N9W0"/>
<dbReference type="InterPro" id="IPR036396">
    <property type="entry name" value="Cyt_P450_sf"/>
</dbReference>
<organism evidence="9 10">
    <name type="scientific">Rhizopogon vinicolor AM-OR11-026</name>
    <dbReference type="NCBI Taxonomy" id="1314800"/>
    <lineage>
        <taxon>Eukaryota</taxon>
        <taxon>Fungi</taxon>
        <taxon>Dikarya</taxon>
        <taxon>Basidiomycota</taxon>
        <taxon>Agaricomycotina</taxon>
        <taxon>Agaricomycetes</taxon>
        <taxon>Agaricomycetidae</taxon>
        <taxon>Boletales</taxon>
        <taxon>Suillineae</taxon>
        <taxon>Rhizopogonaceae</taxon>
        <taxon>Rhizopogon</taxon>
    </lineage>
</organism>
<dbReference type="PANTHER" id="PTHR46300">
    <property type="entry name" value="P450, PUTATIVE (EUROFUNG)-RELATED-RELATED"/>
    <property type="match status" value="1"/>
</dbReference>
<evidence type="ECO:0000256" key="1">
    <source>
        <dbReference type="ARBA" id="ARBA00001971"/>
    </source>
</evidence>
<comment type="similarity">
    <text evidence="2">Belongs to the cytochrome P450 family.</text>
</comment>
<dbReference type="EMBL" id="KV448174">
    <property type="protein sequence ID" value="OAX41651.1"/>
    <property type="molecule type" value="Genomic_DNA"/>
</dbReference>
<keyword evidence="6" id="KW-0408">Iron</keyword>
<evidence type="ECO:0000256" key="4">
    <source>
        <dbReference type="ARBA" id="ARBA00022723"/>
    </source>
</evidence>
<sequence length="53" mass="5791">TASVVLTFVLAMVLFPDVQARARAGINRVVKHDIIPSIDDRASLPYLDAVLLE</sequence>
<accession>A0A1B7N9W0</accession>
<keyword evidence="5" id="KW-0560">Oxidoreductase</keyword>
<dbReference type="GO" id="GO:0020037">
    <property type="term" value="F:heme binding"/>
    <property type="evidence" value="ECO:0007669"/>
    <property type="project" value="InterPro"/>
</dbReference>
<keyword evidence="8" id="KW-0732">Signal</keyword>
<dbReference type="InterPro" id="IPR001128">
    <property type="entry name" value="Cyt_P450"/>
</dbReference>
<gene>
    <name evidence="9" type="ORF">K503DRAFT_675585</name>
</gene>
<dbReference type="GO" id="GO:0004497">
    <property type="term" value="F:monooxygenase activity"/>
    <property type="evidence" value="ECO:0007669"/>
    <property type="project" value="UniProtKB-KW"/>
</dbReference>
<evidence type="ECO:0000256" key="7">
    <source>
        <dbReference type="ARBA" id="ARBA00023033"/>
    </source>
</evidence>
<dbReference type="STRING" id="1314800.A0A1B7N9W0"/>
<evidence type="ECO:0008006" key="11">
    <source>
        <dbReference type="Google" id="ProtNLM"/>
    </source>
</evidence>
<evidence type="ECO:0000313" key="9">
    <source>
        <dbReference type="EMBL" id="OAX41651.1"/>
    </source>
</evidence>
<dbReference type="Proteomes" id="UP000092154">
    <property type="component" value="Unassembled WGS sequence"/>
</dbReference>
<dbReference type="InterPro" id="IPR050364">
    <property type="entry name" value="Cytochrome_P450_fung"/>
</dbReference>
<feature type="chain" id="PRO_5008597894" description="Cytochrome P450" evidence="8">
    <location>
        <begin position="21"/>
        <end position="53"/>
    </location>
</feature>
<dbReference type="PANTHER" id="PTHR46300:SF7">
    <property type="entry name" value="P450, PUTATIVE (EUROFUNG)-RELATED"/>
    <property type="match status" value="1"/>
</dbReference>